<dbReference type="GO" id="GO:0003735">
    <property type="term" value="F:structural constituent of ribosome"/>
    <property type="evidence" value="ECO:0007669"/>
    <property type="project" value="InterPro"/>
</dbReference>
<dbReference type="HAMAP" id="MF_00385">
    <property type="entry name" value="Ribosomal_bS16"/>
    <property type="match status" value="1"/>
</dbReference>
<dbReference type="SUPFAM" id="SSF54565">
    <property type="entry name" value="Ribosomal protein S16"/>
    <property type="match status" value="1"/>
</dbReference>
<reference evidence="5 6" key="1">
    <citation type="submission" date="2015-01" db="EMBL/GenBank/DDBJ databases">
        <title>Draft genome sequence of Rickettsia monacensis strain IrR/Munich.</title>
        <authorList>
            <person name="Felsheim R.F."/>
            <person name="Johnson S.L."/>
            <person name="Kurtti T.J."/>
            <person name="Munderloh U.G."/>
        </authorList>
    </citation>
    <scope>NUCLEOTIDE SEQUENCE [LARGE SCALE GENOMIC DNA]</scope>
    <source>
        <strain evidence="5 6">IrR/Munich</strain>
    </source>
</reference>
<proteinExistence type="inferred from homology"/>
<gene>
    <name evidence="3 5" type="primary">rpsP</name>
    <name evidence="5" type="ORF">RMONA_02690</name>
</gene>
<evidence type="ECO:0000256" key="4">
    <source>
        <dbReference type="SAM" id="MobiDB-lite"/>
    </source>
</evidence>
<keyword evidence="6" id="KW-1185">Reference proteome</keyword>
<dbReference type="InterPro" id="IPR000307">
    <property type="entry name" value="Ribosomal_bS16"/>
</dbReference>
<comment type="similarity">
    <text evidence="3">Belongs to the bacterial ribosomal protein bS16 family.</text>
</comment>
<name>A0A0B7IYB3_9RICK</name>
<dbReference type="PANTHER" id="PTHR12919:SF20">
    <property type="entry name" value="SMALL RIBOSOMAL SUBUNIT PROTEIN BS16M"/>
    <property type="match status" value="1"/>
</dbReference>
<dbReference type="PANTHER" id="PTHR12919">
    <property type="entry name" value="30S RIBOSOMAL PROTEIN S16"/>
    <property type="match status" value="1"/>
</dbReference>
<accession>A0A0B7IYB3</accession>
<dbReference type="Pfam" id="PF00886">
    <property type="entry name" value="Ribosomal_S16"/>
    <property type="match status" value="1"/>
</dbReference>
<reference evidence="6" key="2">
    <citation type="submission" date="2015-01" db="EMBL/GenBank/DDBJ databases">
        <authorList>
            <person name="Felsheim R."/>
        </authorList>
    </citation>
    <scope>NUCLEOTIDE SEQUENCE [LARGE SCALE GENOMIC DNA]</scope>
    <source>
        <strain evidence="6">IrR/Munich</strain>
    </source>
</reference>
<dbReference type="InterPro" id="IPR023803">
    <property type="entry name" value="Ribosomal_bS16_dom_sf"/>
</dbReference>
<evidence type="ECO:0000256" key="3">
    <source>
        <dbReference type="HAMAP-Rule" id="MF_00385"/>
    </source>
</evidence>
<evidence type="ECO:0000256" key="1">
    <source>
        <dbReference type="ARBA" id="ARBA00022980"/>
    </source>
</evidence>
<dbReference type="PROSITE" id="PS00732">
    <property type="entry name" value="RIBOSOMAL_S16"/>
    <property type="match status" value="1"/>
</dbReference>
<dbReference type="InterPro" id="IPR020592">
    <property type="entry name" value="Ribosomal_bS16_CS"/>
</dbReference>
<dbReference type="EMBL" id="LN794217">
    <property type="protein sequence ID" value="CEO16942.1"/>
    <property type="molecule type" value="Genomic_DNA"/>
</dbReference>
<evidence type="ECO:0000256" key="2">
    <source>
        <dbReference type="ARBA" id="ARBA00023274"/>
    </source>
</evidence>
<evidence type="ECO:0000313" key="6">
    <source>
        <dbReference type="Proteomes" id="UP000018149"/>
    </source>
</evidence>
<dbReference type="HOGENOM" id="CLU_100590_3_1_5"/>
<dbReference type="Gene3D" id="3.30.1320.10">
    <property type="match status" value="1"/>
</dbReference>
<dbReference type="RefSeq" id="WP_023507464.1">
    <property type="nucleotide sequence ID" value="NZ_LN794217.1"/>
</dbReference>
<dbReference type="STRING" id="109232.RMONA_02690"/>
<dbReference type="KEGG" id="rmc:RMONA_02690"/>
<keyword evidence="1 3" id="KW-0689">Ribosomal protein</keyword>
<dbReference type="NCBIfam" id="TIGR00002">
    <property type="entry name" value="S16"/>
    <property type="match status" value="1"/>
</dbReference>
<organism evidence="5 6">
    <name type="scientific">Rickettsia monacensis</name>
    <dbReference type="NCBI Taxonomy" id="109232"/>
    <lineage>
        <taxon>Bacteria</taxon>
        <taxon>Pseudomonadati</taxon>
        <taxon>Pseudomonadota</taxon>
        <taxon>Alphaproteobacteria</taxon>
        <taxon>Rickettsiales</taxon>
        <taxon>Rickettsiaceae</taxon>
        <taxon>Rickettsieae</taxon>
        <taxon>Rickettsia</taxon>
        <taxon>spotted fever group</taxon>
    </lineage>
</organism>
<dbReference type="GO" id="GO:0006412">
    <property type="term" value="P:translation"/>
    <property type="evidence" value="ECO:0007669"/>
    <property type="project" value="UniProtKB-UniRule"/>
</dbReference>
<evidence type="ECO:0000313" key="5">
    <source>
        <dbReference type="EMBL" id="CEO16942.1"/>
    </source>
</evidence>
<feature type="region of interest" description="Disordered" evidence="4">
    <location>
        <begin position="92"/>
        <end position="111"/>
    </location>
</feature>
<keyword evidence="2 3" id="KW-0687">Ribonucleoprotein</keyword>
<dbReference type="GO" id="GO:0005737">
    <property type="term" value="C:cytoplasm"/>
    <property type="evidence" value="ECO:0007669"/>
    <property type="project" value="UniProtKB-ARBA"/>
</dbReference>
<protein>
    <recommendedName>
        <fullName evidence="3">Small ribosomal subunit protein bS16</fullName>
    </recommendedName>
</protein>
<sequence>MAVKIRLARGGAKKRPFYRVVVANATAPRDGDFLEKVGTYNPMLASDNSERVVLKKDRIEYWLGTGAKPTERVAKFIEQAGVTLPEKVKKEMEVKAKNRKARPSKKESNEA</sequence>
<dbReference type="GO" id="GO:0015935">
    <property type="term" value="C:small ribosomal subunit"/>
    <property type="evidence" value="ECO:0007669"/>
    <property type="project" value="TreeGrafter"/>
</dbReference>
<dbReference type="Proteomes" id="UP000018149">
    <property type="component" value="Chromosome I"/>
</dbReference>
<dbReference type="AlphaFoldDB" id="A0A0B7IYB3"/>